<evidence type="ECO:0000256" key="3">
    <source>
        <dbReference type="ARBA" id="ARBA00022692"/>
    </source>
</evidence>
<evidence type="ECO:0000256" key="2">
    <source>
        <dbReference type="ARBA" id="ARBA00022475"/>
    </source>
</evidence>
<feature type="transmembrane region" description="Helical" evidence="6">
    <location>
        <begin position="313"/>
        <end position="338"/>
    </location>
</feature>
<feature type="transmembrane region" description="Helical" evidence="6">
    <location>
        <begin position="195"/>
        <end position="214"/>
    </location>
</feature>
<dbReference type="InterPro" id="IPR050833">
    <property type="entry name" value="Poly_Biosynth_Transport"/>
</dbReference>
<feature type="transmembrane region" description="Helical" evidence="6">
    <location>
        <begin position="405"/>
        <end position="425"/>
    </location>
</feature>
<protein>
    <submittedName>
        <fullName evidence="7">Oligosaccharide flippase family protein</fullName>
    </submittedName>
</protein>
<dbReference type="InterPro" id="IPR002797">
    <property type="entry name" value="Polysacc_synth"/>
</dbReference>
<keyword evidence="8" id="KW-1185">Reference proteome</keyword>
<evidence type="ECO:0000256" key="6">
    <source>
        <dbReference type="SAM" id="Phobius"/>
    </source>
</evidence>
<accession>A0ABS7IZR6</accession>
<keyword evidence="3 6" id="KW-0812">Transmembrane</keyword>
<evidence type="ECO:0000313" key="7">
    <source>
        <dbReference type="EMBL" id="MBX7457691.1"/>
    </source>
</evidence>
<reference evidence="7 8" key="1">
    <citation type="submission" date="2021-08" db="EMBL/GenBank/DDBJ databases">
        <title>Comparative Genomics Analysis of the Genus Qipengyuania Reveals Extensive Genetic Diversity and Metabolic Versatility, Including the Description of Fifteen Novel Species.</title>
        <authorList>
            <person name="Liu Y."/>
        </authorList>
    </citation>
    <scope>NUCLEOTIDE SEQUENCE [LARGE SCALE GENOMIC DNA]</scope>
    <source>
        <strain evidence="7 8">1NDH17</strain>
    </source>
</reference>
<evidence type="ECO:0000256" key="1">
    <source>
        <dbReference type="ARBA" id="ARBA00004651"/>
    </source>
</evidence>
<evidence type="ECO:0000256" key="4">
    <source>
        <dbReference type="ARBA" id="ARBA00022989"/>
    </source>
</evidence>
<dbReference type="EMBL" id="JAIGNK010000002">
    <property type="protein sequence ID" value="MBX7457691.1"/>
    <property type="molecule type" value="Genomic_DNA"/>
</dbReference>
<feature type="transmembrane region" description="Helical" evidence="6">
    <location>
        <begin position="350"/>
        <end position="374"/>
    </location>
</feature>
<organism evidence="7 8">
    <name type="scientific">Qipengyuania polymorpha</name>
    <dbReference type="NCBI Taxonomy" id="2867234"/>
    <lineage>
        <taxon>Bacteria</taxon>
        <taxon>Pseudomonadati</taxon>
        <taxon>Pseudomonadota</taxon>
        <taxon>Alphaproteobacteria</taxon>
        <taxon>Sphingomonadales</taxon>
        <taxon>Erythrobacteraceae</taxon>
        <taxon>Qipengyuania</taxon>
    </lineage>
</organism>
<dbReference type="PANTHER" id="PTHR30250">
    <property type="entry name" value="PST FAMILY PREDICTED COLANIC ACID TRANSPORTER"/>
    <property type="match status" value="1"/>
</dbReference>
<sequence length="449" mass="46828">MTRLSSLWNAGVNLSRGPIARASALSLGIRLTGLALLFAQAVLTARLLGPAGYGTIATVLAIAQVLAMLAVFGLGPMAVREVPSRLAGGELAALARLWRLSLRIVLLLSILFAAVAVLVAIPAFAGQHTAGERLAFGGLLVVPLALVGLLRGWAQGFDRMWNAQLPSEVMRPALMVAAMLVVALGGLAFSPRDYVMLALIGTVLAAAASFAMLWHSNLRKLPKDAEKPAAKATAMASLPFLGLGITVILQGELNTLLLASLAGPEETGLFQPVARVAPLLALPVQAAGMRFAPKIAEFWRKGDIERVRSLTRTFTWTTSLLTALIAIAIAAAGPWIFALFGKEFIASAPLLWVMAAAYVISAAGGPAGVIFAMARRTGTAAMGQIAGLAVNLAIGVLLIPSYGAAGAVMAMLAAFVTWNLLLVALMRRQLGIDPSLFALVSQPRDRPAA</sequence>
<keyword evidence="4 6" id="KW-1133">Transmembrane helix</keyword>
<comment type="caution">
    <text evidence="7">The sequence shown here is derived from an EMBL/GenBank/DDBJ whole genome shotgun (WGS) entry which is preliminary data.</text>
</comment>
<evidence type="ECO:0000313" key="8">
    <source>
        <dbReference type="Proteomes" id="UP000783253"/>
    </source>
</evidence>
<feature type="transmembrane region" description="Helical" evidence="6">
    <location>
        <begin position="173"/>
        <end position="189"/>
    </location>
</feature>
<gene>
    <name evidence="7" type="ORF">K3152_05490</name>
</gene>
<feature type="transmembrane region" description="Helical" evidence="6">
    <location>
        <begin position="100"/>
        <end position="122"/>
    </location>
</feature>
<dbReference type="Pfam" id="PF01943">
    <property type="entry name" value="Polysacc_synt"/>
    <property type="match status" value="1"/>
</dbReference>
<feature type="transmembrane region" description="Helical" evidence="6">
    <location>
        <begin position="55"/>
        <end position="79"/>
    </location>
</feature>
<dbReference type="Proteomes" id="UP000783253">
    <property type="component" value="Unassembled WGS sequence"/>
</dbReference>
<feature type="transmembrane region" description="Helical" evidence="6">
    <location>
        <begin position="134"/>
        <end position="153"/>
    </location>
</feature>
<dbReference type="PANTHER" id="PTHR30250:SF11">
    <property type="entry name" value="O-ANTIGEN TRANSPORTER-RELATED"/>
    <property type="match status" value="1"/>
</dbReference>
<comment type="subcellular location">
    <subcellularLocation>
        <location evidence="1">Cell membrane</location>
        <topology evidence="1">Multi-pass membrane protein</topology>
    </subcellularLocation>
</comment>
<feature type="transmembrane region" description="Helical" evidence="6">
    <location>
        <begin position="381"/>
        <end position="399"/>
    </location>
</feature>
<evidence type="ECO:0000256" key="5">
    <source>
        <dbReference type="ARBA" id="ARBA00023136"/>
    </source>
</evidence>
<feature type="transmembrane region" description="Helical" evidence="6">
    <location>
        <begin position="24"/>
        <end position="43"/>
    </location>
</feature>
<keyword evidence="2" id="KW-1003">Cell membrane</keyword>
<dbReference type="RefSeq" id="WP_221573131.1">
    <property type="nucleotide sequence ID" value="NZ_JAIGNK010000002.1"/>
</dbReference>
<proteinExistence type="predicted"/>
<name>A0ABS7IZR6_9SPHN</name>
<keyword evidence="5 6" id="KW-0472">Membrane</keyword>